<evidence type="ECO:0000313" key="2">
    <source>
        <dbReference type="EMBL" id="QIX00511.1"/>
    </source>
</evidence>
<gene>
    <name evidence="2" type="ORF">AMS68_006028</name>
</gene>
<dbReference type="OrthoDB" id="2189254at2759"/>
<organism evidence="2 3">
    <name type="scientific">Peltaster fructicola</name>
    <dbReference type="NCBI Taxonomy" id="286661"/>
    <lineage>
        <taxon>Eukaryota</taxon>
        <taxon>Fungi</taxon>
        <taxon>Dikarya</taxon>
        <taxon>Ascomycota</taxon>
        <taxon>Pezizomycotina</taxon>
        <taxon>Dothideomycetes</taxon>
        <taxon>Dothideomycetes incertae sedis</taxon>
        <taxon>Peltaster</taxon>
    </lineage>
</organism>
<dbReference type="InterPro" id="IPR042042">
    <property type="entry name" value="Tip20p_domB"/>
</dbReference>
<evidence type="ECO:0000313" key="3">
    <source>
        <dbReference type="Proteomes" id="UP000503462"/>
    </source>
</evidence>
<dbReference type="AlphaFoldDB" id="A0A6H0Y0R2"/>
<feature type="region of interest" description="Disordered" evidence="1">
    <location>
        <begin position="45"/>
        <end position="70"/>
    </location>
</feature>
<dbReference type="GO" id="GO:0070939">
    <property type="term" value="C:Dsl1/NZR complex"/>
    <property type="evidence" value="ECO:0007669"/>
    <property type="project" value="InterPro"/>
</dbReference>
<evidence type="ECO:0000256" key="1">
    <source>
        <dbReference type="SAM" id="MobiDB-lite"/>
    </source>
</evidence>
<dbReference type="PANTHER" id="PTHR13520:SF0">
    <property type="entry name" value="RAD50-INTERACTING PROTEIN 1"/>
    <property type="match status" value="1"/>
</dbReference>
<name>A0A6H0Y0R2_9PEZI</name>
<dbReference type="Gene3D" id="1.20.58.1420">
    <property type="entry name" value="Dsl1p vesicle tethering complex, Tip20p subunit, domain B"/>
    <property type="match status" value="1"/>
</dbReference>
<sequence length="796" mass="90244">MDARVHDYLDDKLQTLTDFESLDSLLQSVQTSQVLLQRQLEDAKKDHSTLKEASRTHNQSQRERAEQFQRDQEEIDQRLLKVTDTNSSDDAVHTFQASMQKLRSLDVMSGYVEMLLEVDRLSADCRARLETSDESALAPYFRLQRLVQSLGPLQETAEGAAPHLVDHAAQQAYALRQHIQASFSQDLEKTLKALQWPKALQVVPLALQQDWTKNLSRLIDLQRPDLEAREAQTQLDDPPALIAIEVLVQPLEQRFHYHFSGNKPTNRLDKPEYFLNHVCDLLDGYTDFLATSLQPVLANHFRSSDLALVPAYIDATSAFITALLPMVKRKLVSVGAQVDTQPSLLSHLIHEVIKFDTNMHESFAYTPASPTTPWRGLSFYLLDTCGYFERWLNAEREFALTRYQSIIDTPDAGELDYDSVAADATKPSKAAVRVNDLLETITDQYRDLSSFSQKLRFLIDIQIAVFDKFHARLHSSLEAYMTMTSSVARTVHGISKDDQRELQGVKGLDRLCRIFGSAEYLERAMRDWSDDVFFLELWDELQSRANNQVISSKLGSLQELRSKTSSAIGIDQDVKGALFDETADAYQRLRVRSEGILVETLTYNIREALRSYTRVNTWASLTSTSTSLTSEIEPTLRLLTEYLNFLARALGRLPLRRVVRLLCHAIQTNIWDQVILRHSFSTAGAAQLRTDIDAICANIDQYIGPGQAKIGMRKLCDGVALLSLQVKGETEAEKPADDDDAWDDVDTETSMGLWEAERLIFKDNEHARIALEKLGLESLSEQDARQVLEKRVETSI</sequence>
<dbReference type="PANTHER" id="PTHR13520">
    <property type="entry name" value="RAD50-INTERACTING PROTEIN 1 RINT-1"/>
    <property type="match status" value="1"/>
</dbReference>
<dbReference type="GO" id="GO:0006888">
    <property type="term" value="P:endoplasmic reticulum to Golgi vesicle-mediated transport"/>
    <property type="evidence" value="ECO:0007669"/>
    <property type="project" value="InterPro"/>
</dbReference>
<dbReference type="EMBL" id="CP051142">
    <property type="protein sequence ID" value="QIX00511.1"/>
    <property type="molecule type" value="Genomic_DNA"/>
</dbReference>
<protein>
    <recommendedName>
        <fullName evidence="4">RINT-1 family protein</fullName>
    </recommendedName>
</protein>
<dbReference type="GO" id="GO:0006890">
    <property type="term" value="P:retrograde vesicle-mediated transport, Golgi to endoplasmic reticulum"/>
    <property type="evidence" value="ECO:0007669"/>
    <property type="project" value="InterPro"/>
</dbReference>
<dbReference type="GO" id="GO:0060628">
    <property type="term" value="P:regulation of ER to Golgi vesicle-mediated transport"/>
    <property type="evidence" value="ECO:0007669"/>
    <property type="project" value="TreeGrafter"/>
</dbReference>
<dbReference type="PROSITE" id="PS51386">
    <property type="entry name" value="RINT1_TIP20"/>
    <property type="match status" value="1"/>
</dbReference>
<reference evidence="2 3" key="1">
    <citation type="journal article" date="2016" name="Sci. Rep.">
        <title>Peltaster fructicola genome reveals evolution from an invasive phytopathogen to an ectophytic parasite.</title>
        <authorList>
            <person name="Xu C."/>
            <person name="Chen H."/>
            <person name="Gleason M.L."/>
            <person name="Xu J.R."/>
            <person name="Liu H."/>
            <person name="Zhang R."/>
            <person name="Sun G."/>
        </authorList>
    </citation>
    <scope>NUCLEOTIDE SEQUENCE [LARGE SCALE GENOMIC DNA]</scope>
    <source>
        <strain evidence="2 3">LNHT1506</strain>
    </source>
</reference>
<dbReference type="Pfam" id="PF04437">
    <property type="entry name" value="RINT1_TIP1"/>
    <property type="match status" value="1"/>
</dbReference>
<keyword evidence="3" id="KW-1185">Reference proteome</keyword>
<dbReference type="Proteomes" id="UP000503462">
    <property type="component" value="Chromosome 4"/>
</dbReference>
<proteinExistence type="predicted"/>
<dbReference type="InterPro" id="IPR007528">
    <property type="entry name" value="RINT1_Tip20"/>
</dbReference>
<dbReference type="Gene3D" id="1.20.58.670">
    <property type="entry name" value="Dsl1p vesicle tethering complex, Tip20p subunit, domain D"/>
    <property type="match status" value="1"/>
</dbReference>
<evidence type="ECO:0008006" key="4">
    <source>
        <dbReference type="Google" id="ProtNLM"/>
    </source>
</evidence>
<dbReference type="InterPro" id="IPR042044">
    <property type="entry name" value="EXOC6PINT-1/Sec15/Tip20_C_dom2"/>
</dbReference>
<accession>A0A6H0Y0R2</accession>